<comment type="caution">
    <text evidence="2">The sequence shown here is derived from an EMBL/GenBank/DDBJ whole genome shotgun (WGS) entry which is preliminary data.</text>
</comment>
<feature type="region of interest" description="Disordered" evidence="1">
    <location>
        <begin position="1"/>
        <end position="126"/>
    </location>
</feature>
<dbReference type="AlphaFoldDB" id="A0A2P5DXK0"/>
<evidence type="ECO:0000313" key="2">
    <source>
        <dbReference type="EMBL" id="PON77999.1"/>
    </source>
</evidence>
<dbReference type="PANTHER" id="PTHR37175">
    <property type="entry name" value="BNAA08G28800D PROTEIN"/>
    <property type="match status" value="1"/>
</dbReference>
<gene>
    <name evidence="2" type="ORF">PanWU01x14_023530</name>
</gene>
<accession>A0A2P5DXK0</accession>
<reference evidence="3" key="1">
    <citation type="submission" date="2016-06" db="EMBL/GenBank/DDBJ databases">
        <title>Parallel loss of symbiosis genes in relatives of nitrogen-fixing non-legume Parasponia.</title>
        <authorList>
            <person name="Van Velzen R."/>
            <person name="Holmer R."/>
            <person name="Bu F."/>
            <person name="Rutten L."/>
            <person name="Van Zeijl A."/>
            <person name="Liu W."/>
            <person name="Santuari L."/>
            <person name="Cao Q."/>
            <person name="Sharma T."/>
            <person name="Shen D."/>
            <person name="Roswanjaya Y."/>
            <person name="Wardhani T."/>
            <person name="Kalhor M.S."/>
            <person name="Jansen J."/>
            <person name="Van den Hoogen J."/>
            <person name="Gungor B."/>
            <person name="Hartog M."/>
            <person name="Hontelez J."/>
            <person name="Verver J."/>
            <person name="Yang W.-C."/>
            <person name="Schijlen E."/>
            <person name="Repin R."/>
            <person name="Schilthuizen M."/>
            <person name="Schranz E."/>
            <person name="Heidstra R."/>
            <person name="Miyata K."/>
            <person name="Fedorova E."/>
            <person name="Kohlen W."/>
            <person name="Bisseling T."/>
            <person name="Smit S."/>
            <person name="Geurts R."/>
        </authorList>
    </citation>
    <scope>NUCLEOTIDE SEQUENCE [LARGE SCALE GENOMIC DNA]</scope>
    <source>
        <strain evidence="3">cv. WU1-14</strain>
    </source>
</reference>
<dbReference type="STRING" id="3476.A0A2P5DXK0"/>
<feature type="compositionally biased region" description="Basic and acidic residues" evidence="1">
    <location>
        <begin position="95"/>
        <end position="104"/>
    </location>
</feature>
<name>A0A2P5DXK0_PARAD</name>
<feature type="compositionally biased region" description="Acidic residues" evidence="1">
    <location>
        <begin position="40"/>
        <end position="52"/>
    </location>
</feature>
<organism evidence="2 3">
    <name type="scientific">Parasponia andersonii</name>
    <name type="common">Sponia andersonii</name>
    <dbReference type="NCBI Taxonomy" id="3476"/>
    <lineage>
        <taxon>Eukaryota</taxon>
        <taxon>Viridiplantae</taxon>
        <taxon>Streptophyta</taxon>
        <taxon>Embryophyta</taxon>
        <taxon>Tracheophyta</taxon>
        <taxon>Spermatophyta</taxon>
        <taxon>Magnoliopsida</taxon>
        <taxon>eudicotyledons</taxon>
        <taxon>Gunneridae</taxon>
        <taxon>Pentapetalae</taxon>
        <taxon>rosids</taxon>
        <taxon>fabids</taxon>
        <taxon>Rosales</taxon>
        <taxon>Cannabaceae</taxon>
        <taxon>Parasponia</taxon>
    </lineage>
</organism>
<dbReference type="OrthoDB" id="1933769at2759"/>
<dbReference type="Proteomes" id="UP000237105">
    <property type="component" value="Unassembled WGS sequence"/>
</dbReference>
<feature type="compositionally biased region" description="Acidic residues" evidence="1">
    <location>
        <begin position="105"/>
        <end position="118"/>
    </location>
</feature>
<dbReference type="PANTHER" id="PTHR37175:SF1">
    <property type="entry name" value="CONSTANS-LIKE PROTEIN-RELATED"/>
    <property type="match status" value="1"/>
</dbReference>
<keyword evidence="3" id="KW-1185">Reference proteome</keyword>
<evidence type="ECO:0000313" key="3">
    <source>
        <dbReference type="Proteomes" id="UP000237105"/>
    </source>
</evidence>
<protein>
    <submittedName>
        <fullName evidence="2">Uncharacterized protein</fullName>
    </submittedName>
</protein>
<dbReference type="EMBL" id="JXTB01000011">
    <property type="protein sequence ID" value="PON77999.1"/>
    <property type="molecule type" value="Genomic_DNA"/>
</dbReference>
<evidence type="ECO:0000256" key="1">
    <source>
        <dbReference type="SAM" id="MobiDB-lite"/>
    </source>
</evidence>
<proteinExistence type="predicted"/>
<sequence length="190" mass="21482">MNAMPVSQPDFIQDQINVSDSDTNLDEDDASEYYQPISAVDDDDHDDNDDNDEDRHGDQNGYGNDVAGLHSHLHSNGYRVRQAENGVSSLGLNDDVERSSKSSSEDEEEEEEEEEDDEERMREAADSAVVRAFREDENRRNAPLTTENAMRVMEAMRGVSFGGVAPDWADRVAENNWVDQLRRLRHPPQA</sequence>